<protein>
    <recommendedName>
        <fullName evidence="2">MADF domain-containing protein</fullName>
    </recommendedName>
</protein>
<organism evidence="3 4">
    <name type="scientific">Dryococelus australis</name>
    <dbReference type="NCBI Taxonomy" id="614101"/>
    <lineage>
        <taxon>Eukaryota</taxon>
        <taxon>Metazoa</taxon>
        <taxon>Ecdysozoa</taxon>
        <taxon>Arthropoda</taxon>
        <taxon>Hexapoda</taxon>
        <taxon>Insecta</taxon>
        <taxon>Pterygota</taxon>
        <taxon>Neoptera</taxon>
        <taxon>Polyneoptera</taxon>
        <taxon>Phasmatodea</taxon>
        <taxon>Verophasmatodea</taxon>
        <taxon>Anareolatae</taxon>
        <taxon>Phasmatidae</taxon>
        <taxon>Eurycanthinae</taxon>
        <taxon>Dryococelus</taxon>
    </lineage>
</organism>
<comment type="caution">
    <text evidence="3">The sequence shown here is derived from an EMBL/GenBank/DDBJ whole genome shotgun (WGS) entry which is preliminary data.</text>
</comment>
<feature type="domain" description="MADF" evidence="2">
    <location>
        <begin position="327"/>
        <end position="363"/>
    </location>
</feature>
<gene>
    <name evidence="3" type="ORF">PR048_010745</name>
</gene>
<sequence>MVDSRIFTPCLCSFLKRQEKSANIRAQCPRGAAAVPQGFGLYVRVHWAYGFARIAPSPLDLARRSDEALGVRVSVARCTRADNVRAAPLRFHKGLAYMYVCTEPKGSPVSLPRLLTLDAGVLPTLKMQIFSLQERTECRHTADSSRSWLVKPNAYSDREKKSQAYEALVEKYKEVDIAAKQRKKFQKKINSLRSVYRGELAKVRKAIRSGAGQDGVYKPSLWYYDLFAFLNDQETPRESTNTMNTETAASTEEIEEEVRIHIRATVRDTRYKMVAFTRRCSHITVLVVRRWRISRAACQPSPSTPATTVQASVVYERGTINGNTEDFVSEIEKYPVIWDRTSDEYSNKTAKRNAWEAVNVWLNIDSTMKESVLITQDSEAAFNVSSSSGQTIVKDFLVNCQKPPTIRPQNELREIKAFITNYHIRPGSAGKYRKQYIFYEQLRCLETAKTTTDDSLGAGRGEENNEYEDEQMPEVNDTDNHRTKLQGIRREKAMIQMLSFLIF</sequence>
<evidence type="ECO:0000259" key="2">
    <source>
        <dbReference type="Pfam" id="PF10545"/>
    </source>
</evidence>
<dbReference type="PANTHER" id="PTHR21505:SF8">
    <property type="entry name" value="DPT-YFP REPRESSOR BY OVEREXPRESSION, ISOFORM D-RELATED"/>
    <property type="match status" value="1"/>
</dbReference>
<dbReference type="Pfam" id="PF10545">
    <property type="entry name" value="MADF_DNA_bdg"/>
    <property type="match status" value="2"/>
</dbReference>
<evidence type="ECO:0000256" key="1">
    <source>
        <dbReference type="SAM" id="MobiDB-lite"/>
    </source>
</evidence>
<dbReference type="Proteomes" id="UP001159363">
    <property type="component" value="Chromosome 3"/>
</dbReference>
<accession>A0ABQ9I3L3</accession>
<evidence type="ECO:0000313" key="4">
    <source>
        <dbReference type="Proteomes" id="UP001159363"/>
    </source>
</evidence>
<keyword evidence="4" id="KW-1185">Reference proteome</keyword>
<dbReference type="PANTHER" id="PTHR21505">
    <property type="entry name" value="MADF DOMAIN-CONTAINING PROTEIN-RELATED"/>
    <property type="match status" value="1"/>
</dbReference>
<feature type="domain" description="MADF" evidence="2">
    <location>
        <begin position="150"/>
        <end position="230"/>
    </location>
</feature>
<proteinExistence type="predicted"/>
<feature type="region of interest" description="Disordered" evidence="1">
    <location>
        <begin position="452"/>
        <end position="479"/>
    </location>
</feature>
<reference evidence="3 4" key="1">
    <citation type="submission" date="2023-02" db="EMBL/GenBank/DDBJ databases">
        <title>LHISI_Scaffold_Assembly.</title>
        <authorList>
            <person name="Stuart O.P."/>
            <person name="Cleave R."/>
            <person name="Magrath M.J.L."/>
            <person name="Mikheyev A.S."/>
        </authorList>
    </citation>
    <scope>NUCLEOTIDE SEQUENCE [LARGE SCALE GENOMIC DNA]</scope>
    <source>
        <strain evidence="3">Daus_M_001</strain>
        <tissue evidence="3">Leg muscle</tissue>
    </source>
</reference>
<dbReference type="EMBL" id="JARBHB010000003">
    <property type="protein sequence ID" value="KAJ8891230.1"/>
    <property type="molecule type" value="Genomic_DNA"/>
</dbReference>
<dbReference type="InterPro" id="IPR006578">
    <property type="entry name" value="MADF-dom"/>
</dbReference>
<evidence type="ECO:0000313" key="3">
    <source>
        <dbReference type="EMBL" id="KAJ8891230.1"/>
    </source>
</evidence>
<name>A0ABQ9I3L3_9NEOP</name>